<proteinExistence type="predicted"/>
<dbReference type="InterPro" id="IPR055469">
    <property type="entry name" value="DUF7041"/>
</dbReference>
<evidence type="ECO:0000313" key="3">
    <source>
        <dbReference type="EMBL" id="GBO16848.1"/>
    </source>
</evidence>
<dbReference type="Proteomes" id="UP000499080">
    <property type="component" value="Unassembled WGS sequence"/>
</dbReference>
<organism evidence="2 4">
    <name type="scientific">Araneus ventricosus</name>
    <name type="common">Orbweaver spider</name>
    <name type="synonym">Epeira ventricosa</name>
    <dbReference type="NCBI Taxonomy" id="182803"/>
    <lineage>
        <taxon>Eukaryota</taxon>
        <taxon>Metazoa</taxon>
        <taxon>Ecdysozoa</taxon>
        <taxon>Arthropoda</taxon>
        <taxon>Chelicerata</taxon>
        <taxon>Arachnida</taxon>
        <taxon>Araneae</taxon>
        <taxon>Araneomorphae</taxon>
        <taxon>Entelegynae</taxon>
        <taxon>Araneoidea</taxon>
        <taxon>Araneidae</taxon>
        <taxon>Araneus</taxon>
    </lineage>
</organism>
<dbReference type="PANTHER" id="PTHR33327:SF3">
    <property type="entry name" value="RNA-DIRECTED DNA POLYMERASE"/>
    <property type="match status" value="1"/>
</dbReference>
<evidence type="ECO:0000313" key="2">
    <source>
        <dbReference type="EMBL" id="GBO16844.1"/>
    </source>
</evidence>
<protein>
    <recommendedName>
        <fullName evidence="1">DUF7041 domain-containing protein</fullName>
    </recommendedName>
</protein>
<dbReference type="OrthoDB" id="6415545at2759"/>
<dbReference type="PANTHER" id="PTHR33327">
    <property type="entry name" value="ENDONUCLEASE"/>
    <property type="match status" value="1"/>
</dbReference>
<evidence type="ECO:0000259" key="1">
    <source>
        <dbReference type="Pfam" id="PF23055"/>
    </source>
</evidence>
<dbReference type="EMBL" id="BGPR01040677">
    <property type="protein sequence ID" value="GBO16848.1"/>
    <property type="molecule type" value="Genomic_DNA"/>
</dbReference>
<accession>A0A4Y2UXG6</accession>
<name>A0A4Y2UXG6_ARAVE</name>
<gene>
    <name evidence="3" type="ORF">AVEN_127084_1</name>
    <name evidence="2" type="ORF">AVEN_236410_1</name>
</gene>
<evidence type="ECO:0000313" key="4">
    <source>
        <dbReference type="Proteomes" id="UP000499080"/>
    </source>
</evidence>
<dbReference type="EMBL" id="BGPR01040676">
    <property type="protein sequence ID" value="GBO16844.1"/>
    <property type="molecule type" value="Genomic_DNA"/>
</dbReference>
<feature type="domain" description="DUF7041" evidence="1">
    <location>
        <begin position="27"/>
        <end position="112"/>
    </location>
</feature>
<dbReference type="AlphaFoldDB" id="A0A4Y2UXG6"/>
<sequence length="148" mass="16832">MVTRTRAFCPETIFFAPTMTEVGAVRIPPYNFSYPHLWFAMCDRTFGLEVLKPVTDSATKFNYIVSNLQPEADTIVRDFIINPDEVDPCAVIKTQLIQKSGESSQQEIRKLLSGEKLGDRKLSELLRAMNHRAASHNVPKELMLDLFL</sequence>
<dbReference type="Pfam" id="PF23055">
    <property type="entry name" value="DUF7041"/>
    <property type="match status" value="1"/>
</dbReference>
<reference evidence="2 4" key="1">
    <citation type="journal article" date="2019" name="Sci. Rep.">
        <title>Orb-weaving spider Araneus ventricosus genome elucidates the spidroin gene catalogue.</title>
        <authorList>
            <person name="Kono N."/>
            <person name="Nakamura H."/>
            <person name="Ohtoshi R."/>
            <person name="Moran D.A.P."/>
            <person name="Shinohara A."/>
            <person name="Yoshida Y."/>
            <person name="Fujiwara M."/>
            <person name="Mori M."/>
            <person name="Tomita M."/>
            <person name="Arakawa K."/>
        </authorList>
    </citation>
    <scope>NUCLEOTIDE SEQUENCE [LARGE SCALE GENOMIC DNA]</scope>
</reference>
<keyword evidence="4" id="KW-1185">Reference proteome</keyword>
<comment type="caution">
    <text evidence="2">The sequence shown here is derived from an EMBL/GenBank/DDBJ whole genome shotgun (WGS) entry which is preliminary data.</text>
</comment>